<evidence type="ECO:0000313" key="3">
    <source>
        <dbReference type="Proteomes" id="UP000188268"/>
    </source>
</evidence>
<dbReference type="EMBL" id="AWWV01011329">
    <property type="protein sequence ID" value="OMO72851.1"/>
    <property type="molecule type" value="Genomic_DNA"/>
</dbReference>
<evidence type="ECO:0000313" key="2">
    <source>
        <dbReference type="EMBL" id="OMO72851.1"/>
    </source>
</evidence>
<reference evidence="2 3" key="1">
    <citation type="submission" date="2013-09" db="EMBL/GenBank/DDBJ databases">
        <title>Corchorus capsularis genome sequencing.</title>
        <authorList>
            <person name="Alam M."/>
            <person name="Haque M.S."/>
            <person name="Islam M.S."/>
            <person name="Emdad E.M."/>
            <person name="Islam M.M."/>
            <person name="Ahmed B."/>
            <person name="Halim A."/>
            <person name="Hossen Q.M.M."/>
            <person name="Hossain M.Z."/>
            <person name="Ahmed R."/>
            <person name="Khan M.M."/>
            <person name="Islam R."/>
            <person name="Rashid M.M."/>
            <person name="Khan S.A."/>
            <person name="Rahman M.S."/>
            <person name="Alam M."/>
        </authorList>
    </citation>
    <scope>NUCLEOTIDE SEQUENCE [LARGE SCALE GENOMIC DNA]</scope>
    <source>
        <strain evidence="3">cv. CVL-1</strain>
        <tissue evidence="2">Whole seedling</tissue>
    </source>
</reference>
<feature type="region of interest" description="Disordered" evidence="1">
    <location>
        <begin position="30"/>
        <end position="74"/>
    </location>
</feature>
<keyword evidence="3" id="KW-1185">Reference proteome</keyword>
<evidence type="ECO:0000256" key="1">
    <source>
        <dbReference type="SAM" id="MobiDB-lite"/>
    </source>
</evidence>
<organism evidence="2 3">
    <name type="scientific">Corchorus capsularis</name>
    <name type="common">Jute</name>
    <dbReference type="NCBI Taxonomy" id="210143"/>
    <lineage>
        <taxon>Eukaryota</taxon>
        <taxon>Viridiplantae</taxon>
        <taxon>Streptophyta</taxon>
        <taxon>Embryophyta</taxon>
        <taxon>Tracheophyta</taxon>
        <taxon>Spermatophyta</taxon>
        <taxon>Magnoliopsida</taxon>
        <taxon>eudicotyledons</taxon>
        <taxon>Gunneridae</taxon>
        <taxon>Pentapetalae</taxon>
        <taxon>rosids</taxon>
        <taxon>malvids</taxon>
        <taxon>Malvales</taxon>
        <taxon>Malvaceae</taxon>
        <taxon>Grewioideae</taxon>
        <taxon>Apeibeae</taxon>
        <taxon>Corchorus</taxon>
    </lineage>
</organism>
<gene>
    <name evidence="2" type="ORF">CCACVL1_17559</name>
</gene>
<sequence>MGSNMPHDGAKKAQVNYKAQFRFKAHGAVTTNAAPQGARVHQVASSSKNTNEDLSVDNQGKQAGGADDRLDVEL</sequence>
<protein>
    <submittedName>
        <fullName evidence="2">Uncharacterized protein</fullName>
    </submittedName>
</protein>
<comment type="caution">
    <text evidence="2">The sequence shown here is derived from an EMBL/GenBank/DDBJ whole genome shotgun (WGS) entry which is preliminary data.</text>
</comment>
<accession>A0A1R3HRQ3</accession>
<dbReference type="AlphaFoldDB" id="A0A1R3HRQ3"/>
<name>A0A1R3HRQ3_COCAP</name>
<dbReference type="Proteomes" id="UP000188268">
    <property type="component" value="Unassembled WGS sequence"/>
</dbReference>
<dbReference type="Gramene" id="OMO72851">
    <property type="protein sequence ID" value="OMO72851"/>
    <property type="gene ID" value="CCACVL1_17559"/>
</dbReference>
<feature type="compositionally biased region" description="Polar residues" evidence="1">
    <location>
        <begin position="43"/>
        <end position="61"/>
    </location>
</feature>
<proteinExistence type="predicted"/>